<accession>A0A2N0BCA2</accession>
<evidence type="ECO:0000259" key="2">
    <source>
        <dbReference type="Pfam" id="PF09822"/>
    </source>
</evidence>
<keyword evidence="1" id="KW-1133">Transmembrane helix</keyword>
<dbReference type="Pfam" id="PF09822">
    <property type="entry name" value="ABC_transp_aux"/>
    <property type="match status" value="1"/>
</dbReference>
<organism evidence="5">
    <name type="scientific">Leptospira ellisii</name>
    <dbReference type="NCBI Taxonomy" id="2023197"/>
    <lineage>
        <taxon>Bacteria</taxon>
        <taxon>Pseudomonadati</taxon>
        <taxon>Spirochaetota</taxon>
        <taxon>Spirochaetia</taxon>
        <taxon>Leptospirales</taxon>
        <taxon>Leptospiraceae</taxon>
        <taxon>Leptospira</taxon>
    </lineage>
</organism>
<dbReference type="OrthoDB" id="9794512at2"/>
<gene>
    <name evidence="4" type="ORF">CH379_015560</name>
    <name evidence="5" type="ORF">CH379_04110</name>
</gene>
<keyword evidence="1" id="KW-0472">Membrane</keyword>
<evidence type="ECO:0000259" key="3">
    <source>
        <dbReference type="Pfam" id="PF23357"/>
    </source>
</evidence>
<dbReference type="InterPro" id="IPR055396">
    <property type="entry name" value="DUF7088"/>
</dbReference>
<dbReference type="InterPro" id="IPR019196">
    <property type="entry name" value="ABC_transp_unknown"/>
</dbReference>
<reference evidence="4 6" key="2">
    <citation type="journal article" date="2018" name="Microb. Genom.">
        <title>Deciphering the unexplored Leptospira diversity from soils uncovers genomic evolution to virulence.</title>
        <authorList>
            <person name="Thibeaux R."/>
            <person name="Iraola G."/>
            <person name="Ferres I."/>
            <person name="Bierque E."/>
            <person name="Girault D."/>
            <person name="Soupe-Gilbert M.E."/>
            <person name="Picardeau M."/>
            <person name="Goarant C."/>
        </authorList>
    </citation>
    <scope>NUCLEOTIDE SEQUENCE [LARGE SCALE GENOMIC DNA]</scope>
    <source>
        <strain evidence="4 6">ATI7-C-A5</strain>
    </source>
</reference>
<feature type="transmembrane region" description="Helical" evidence="1">
    <location>
        <begin position="541"/>
        <end position="562"/>
    </location>
</feature>
<feature type="domain" description="ABC-type uncharacterised transport system" evidence="2">
    <location>
        <begin position="228"/>
        <end position="507"/>
    </location>
</feature>
<dbReference type="EMBL" id="NPEF02000019">
    <property type="protein sequence ID" value="MDV6237047.1"/>
    <property type="molecule type" value="Genomic_DNA"/>
</dbReference>
<name>A0A2N0BCA2_9LEPT</name>
<evidence type="ECO:0000313" key="5">
    <source>
        <dbReference type="EMBL" id="PJZ94143.1"/>
    </source>
</evidence>
<evidence type="ECO:0000256" key="1">
    <source>
        <dbReference type="SAM" id="Phobius"/>
    </source>
</evidence>
<reference evidence="4" key="3">
    <citation type="submission" date="2023-10" db="EMBL/GenBank/DDBJ databases">
        <authorList>
            <person name="Picardeau M."/>
            <person name="Thibeaux R."/>
        </authorList>
    </citation>
    <scope>NUCLEOTIDE SEQUENCE</scope>
    <source>
        <strain evidence="4">ATI7-C-A5</strain>
    </source>
</reference>
<keyword evidence="6" id="KW-1185">Reference proteome</keyword>
<reference evidence="5" key="1">
    <citation type="submission" date="2017-07" db="EMBL/GenBank/DDBJ databases">
        <title>Leptospira spp. isolated from tropical soils.</title>
        <authorList>
            <person name="Thibeaux R."/>
            <person name="Iraola G."/>
            <person name="Ferres I."/>
            <person name="Bierque E."/>
            <person name="Girault D."/>
            <person name="Soupe-Gilbert M.-E."/>
            <person name="Picardeau M."/>
            <person name="Goarant C."/>
        </authorList>
    </citation>
    <scope>NUCLEOTIDE SEQUENCE [LARGE SCALE GENOMIC DNA]</scope>
    <source>
        <strain evidence="5">ATI7-C-A5</strain>
    </source>
</reference>
<evidence type="ECO:0000313" key="6">
    <source>
        <dbReference type="Proteomes" id="UP000232122"/>
    </source>
</evidence>
<dbReference type="Proteomes" id="UP000232122">
    <property type="component" value="Unassembled WGS sequence"/>
</dbReference>
<comment type="caution">
    <text evidence="5">The sequence shown here is derived from an EMBL/GenBank/DDBJ whole genome shotgun (WGS) entry which is preliminary data.</text>
</comment>
<proteinExistence type="predicted"/>
<evidence type="ECO:0000313" key="4">
    <source>
        <dbReference type="EMBL" id="MDV6237047.1"/>
    </source>
</evidence>
<keyword evidence="1" id="KW-0812">Transmembrane</keyword>
<dbReference type="Pfam" id="PF23357">
    <property type="entry name" value="DUF7088"/>
    <property type="match status" value="1"/>
</dbReference>
<feature type="domain" description="DUF7088" evidence="3">
    <location>
        <begin position="49"/>
        <end position="151"/>
    </location>
</feature>
<sequence>MREVWEKIREFFFRLRRSSLFLLFQWFLIFVWLNAAVERISCKKDFSSSGRFEISANTERVFESVPGNLRIDAYYSSKVPGEYRVRLDLVKETLRSLASAGGQKIVLRFYDPDVSEADRKRAIDAGIEPQILEKSERGSAQIKQVFMGITISSGTKRETLPVAFYAEQIELQVLKAVKKILRKPGETGIAIVKSRGSLSTAPPGPESGKDTIGILFHRVFPEEFGTLTEIDLETGPVSDSIRTLLWIGTPSFTERSGYFLDRFLMRGGNLILLAKSMDFRLEPPAREHGTGADFDELKAGIARPVSEIEETNRILEQYGFRINTDLVFDLHHSLPMGPLLELEPGVIGRFPYPPWIVANSGENMLNEQSPYTGPLKSLLLPWVSSLTLFPEKQPKVRTEILIVSSEEAEARTDFVALGEKQIYATPSKPNGGKKILGVLLEGNFRSPYSKPPNENRGEITAPFLFETPEDRTSRILAVGTPYLVSDLLVLPEFRDIFQESNIPFLLNVLDITAGNRDLIEVRAKKSSIETLRPFTDAERIFIGYFHLLAVPLLLGLAAFYRIRKRNSPAIRREPKP</sequence>
<dbReference type="AlphaFoldDB" id="A0A2N0BCA2"/>
<protein>
    <submittedName>
        <fullName evidence="4">GldG family protein</fullName>
    </submittedName>
    <submittedName>
        <fullName evidence="5">Gliding motility ABC transporter</fullName>
    </submittedName>
</protein>
<dbReference type="EMBL" id="NPEF01000026">
    <property type="protein sequence ID" value="PJZ94143.1"/>
    <property type="molecule type" value="Genomic_DNA"/>
</dbReference>
<dbReference type="RefSeq" id="WP_100764667.1">
    <property type="nucleotide sequence ID" value="NZ_NPEF02000019.1"/>
</dbReference>